<feature type="transmembrane region" description="Helical" evidence="5">
    <location>
        <begin position="380"/>
        <end position="412"/>
    </location>
</feature>
<feature type="transmembrane region" description="Helical" evidence="5">
    <location>
        <begin position="314"/>
        <end position="332"/>
    </location>
</feature>
<dbReference type="GO" id="GO:0015377">
    <property type="term" value="F:chloride:monoatomic cation symporter activity"/>
    <property type="evidence" value="ECO:0007669"/>
    <property type="project" value="InterPro"/>
</dbReference>
<dbReference type="InterPro" id="IPR048752">
    <property type="entry name" value="CCC_C_2nd_subdom"/>
</dbReference>
<proteinExistence type="predicted"/>
<feature type="domain" description="Amino acid permease/ SLC12A" evidence="6">
    <location>
        <begin position="17"/>
        <end position="413"/>
    </location>
</feature>
<feature type="transmembrane region" description="Helical" evidence="5">
    <location>
        <begin position="219"/>
        <end position="243"/>
    </location>
</feature>
<feature type="transmembrane region" description="Helical" evidence="5">
    <location>
        <begin position="156"/>
        <end position="175"/>
    </location>
</feature>
<feature type="transmembrane region" description="Helical" evidence="5">
    <location>
        <begin position="125"/>
        <end position="144"/>
    </location>
</feature>
<feature type="transmembrane region" description="Helical" evidence="5">
    <location>
        <begin position="91"/>
        <end position="113"/>
    </location>
</feature>
<feature type="domain" description="Prokaryotic cation-chloride cotransporter second C-terminal subdomain" evidence="7">
    <location>
        <begin position="587"/>
        <end position="719"/>
    </location>
</feature>
<dbReference type="Proteomes" id="UP000290932">
    <property type="component" value="Unassembled WGS sequence"/>
</dbReference>
<evidence type="ECO:0000259" key="8">
    <source>
        <dbReference type="Pfam" id="PF21555"/>
    </source>
</evidence>
<keyword evidence="3 5" id="KW-1133">Transmembrane helix</keyword>
<sequence>MTDRNEAEIPMFGTFKGVLVPTLLTILGVIMYLRLGWVVGNVGLVGAWSIVFIAFGITTATAFSISSIVSNVRIGAGGAYAIITRSLGLEIGGSVGVPLYLALTLSMALYIFGFREGLQYLLPQAPALIIDFGVFAVLFVIVFISTEFAFRIQYAVLAVIIASLLSVAAAGLSALPPLTFTEPAPPLSYWVVFAVFFPAATGIMAGANMSGELRSPRESIPVGTLAAIAISLAVYLWLALWLAGSATPDELVSDFTILIRTSAFGWLVLAGLLAATFSSALNSLVGASRVLHAMGEHNILPGSSWITRRSVAGVPRNALLLTGLIVVAALLLRDLNAVAPLITMFFLITYAMINIVTLLEQSLGLVSFRPRLTIPRAVPFAGAAGCLFAMFVINPLFSLLAVVLVGVFYYILMQRHLNDAPPYGDVRSSLFVALAEWAAKKAQTLPESRSRAWRPKLLIPTENPEELRGVSEFIRDLTLPGGSVSILGVDRGRAGVQLETRIPHLAGEFRKDGLFADWTIVQARTFAEGVAISIQALKRTIFPPNIVFLRMPGSAEQEEETVTIVRRAGESSMGTILYAAHHEAGFGRRRRINLWVPAACTAWTPGEKLPNCDLAILVAYKLAINWGAVVTFITTVEDPAGVPAVRESLSALLEQVRIPHAELLVVNRRYEEYLGSEPQADLTVFSLSSKPDFAAVRTIVEKTRSTCLFCRDSTLESALI</sequence>
<feature type="transmembrane region" description="Helical" evidence="5">
    <location>
        <begin position="45"/>
        <end position="70"/>
    </location>
</feature>
<feature type="transmembrane region" description="Helical" evidence="5">
    <location>
        <begin position="338"/>
        <end position="359"/>
    </location>
</feature>
<evidence type="ECO:0000256" key="4">
    <source>
        <dbReference type="ARBA" id="ARBA00023136"/>
    </source>
</evidence>
<keyword evidence="10" id="KW-1185">Reference proteome</keyword>
<feature type="transmembrane region" description="Helical" evidence="5">
    <location>
        <begin position="187"/>
        <end position="207"/>
    </location>
</feature>
<feature type="domain" description="Prokaryotic cation-chloride cotransporter first C-terminal subdomain" evidence="8">
    <location>
        <begin position="459"/>
        <end position="585"/>
    </location>
</feature>
<organism evidence="9 10">
    <name type="scientific">Methanoculleus taiwanensis</name>
    <dbReference type="NCBI Taxonomy" id="1550565"/>
    <lineage>
        <taxon>Archaea</taxon>
        <taxon>Methanobacteriati</taxon>
        <taxon>Methanobacteriota</taxon>
        <taxon>Stenosarchaea group</taxon>
        <taxon>Methanomicrobia</taxon>
        <taxon>Methanomicrobiales</taxon>
        <taxon>Methanomicrobiaceae</taxon>
        <taxon>Methanoculleus</taxon>
    </lineage>
</organism>
<gene>
    <name evidence="9" type="ORF">ABH15_09670</name>
</gene>
<dbReference type="PANTHER" id="PTHR11827">
    <property type="entry name" value="SOLUTE CARRIER FAMILY 12, CATION COTRANSPORTERS"/>
    <property type="match status" value="1"/>
</dbReference>
<reference evidence="9 10" key="1">
    <citation type="journal article" date="2015" name="Int. J. Syst. Evol. Microbiol.">
        <title>Methanoculleus taiwanensis sp. nov., a methanogen isolated from deep marine sediment at the deformation front area near Taiwan.</title>
        <authorList>
            <person name="Weng C.Y."/>
            <person name="Chen S.C."/>
            <person name="Lai M.C."/>
            <person name="Wu S.Y."/>
            <person name="Lin S."/>
            <person name="Yang T.F."/>
            <person name="Chen P.C."/>
        </authorList>
    </citation>
    <scope>NUCLEOTIDE SEQUENCE [LARGE SCALE GENOMIC DNA]</scope>
    <source>
        <strain evidence="9 10">CYW4</strain>
    </source>
</reference>
<feature type="transmembrane region" description="Helical" evidence="5">
    <location>
        <begin position="263"/>
        <end position="285"/>
    </location>
</feature>
<dbReference type="OrthoDB" id="43026at2157"/>
<feature type="transmembrane region" description="Helical" evidence="5">
    <location>
        <begin position="12"/>
        <end position="33"/>
    </location>
</feature>
<keyword evidence="2 5" id="KW-0812">Transmembrane</keyword>
<dbReference type="GO" id="GO:0016020">
    <property type="term" value="C:membrane"/>
    <property type="evidence" value="ECO:0007669"/>
    <property type="project" value="UniProtKB-SubCell"/>
</dbReference>
<evidence type="ECO:0000256" key="3">
    <source>
        <dbReference type="ARBA" id="ARBA00022989"/>
    </source>
</evidence>
<dbReference type="EMBL" id="LHQS01000002">
    <property type="protein sequence ID" value="RXE56598.1"/>
    <property type="molecule type" value="Genomic_DNA"/>
</dbReference>
<evidence type="ECO:0000259" key="7">
    <source>
        <dbReference type="Pfam" id="PF21554"/>
    </source>
</evidence>
<dbReference type="Pfam" id="PF21555">
    <property type="entry name" value="CCC_C_1st_pro"/>
    <property type="match status" value="1"/>
</dbReference>
<keyword evidence="4 5" id="KW-0472">Membrane</keyword>
<dbReference type="RefSeq" id="WP_164913709.1">
    <property type="nucleotide sequence ID" value="NZ_LHQS01000002.1"/>
</dbReference>
<evidence type="ECO:0000259" key="6">
    <source>
        <dbReference type="Pfam" id="PF00324"/>
    </source>
</evidence>
<dbReference type="Pfam" id="PF00324">
    <property type="entry name" value="AA_permease"/>
    <property type="match status" value="1"/>
</dbReference>
<evidence type="ECO:0000256" key="5">
    <source>
        <dbReference type="SAM" id="Phobius"/>
    </source>
</evidence>
<name>A0A498H374_9EURY</name>
<dbReference type="Pfam" id="PF21554">
    <property type="entry name" value="CCC_C_2nd_pro"/>
    <property type="match status" value="1"/>
</dbReference>
<evidence type="ECO:0000313" key="10">
    <source>
        <dbReference type="Proteomes" id="UP000290932"/>
    </source>
</evidence>
<protein>
    <submittedName>
        <fullName evidence="9">Uncharacterized protein</fullName>
    </submittedName>
</protein>
<dbReference type="InterPro" id="IPR004841">
    <property type="entry name" value="AA-permease/SLC12A_dom"/>
</dbReference>
<accession>A0A498H374</accession>
<dbReference type="Gene3D" id="1.20.1740.10">
    <property type="entry name" value="Amino acid/polyamine transporter I"/>
    <property type="match status" value="1"/>
</dbReference>
<evidence type="ECO:0000256" key="2">
    <source>
        <dbReference type="ARBA" id="ARBA00022692"/>
    </source>
</evidence>
<evidence type="ECO:0000256" key="1">
    <source>
        <dbReference type="ARBA" id="ARBA00004141"/>
    </source>
</evidence>
<comment type="subcellular location">
    <subcellularLocation>
        <location evidence="1">Membrane</location>
        <topology evidence="1">Multi-pass membrane protein</topology>
    </subcellularLocation>
</comment>
<dbReference type="InterPro" id="IPR048753">
    <property type="entry name" value="CCC_C_1st_subdom"/>
</dbReference>
<dbReference type="PANTHER" id="PTHR11827:SF72">
    <property type="entry name" value="GH08340P"/>
    <property type="match status" value="1"/>
</dbReference>
<dbReference type="InterPro" id="IPR004842">
    <property type="entry name" value="SLC12A_fam"/>
</dbReference>
<comment type="caution">
    <text evidence="9">The sequence shown here is derived from an EMBL/GenBank/DDBJ whole genome shotgun (WGS) entry which is preliminary data.</text>
</comment>
<evidence type="ECO:0000313" key="9">
    <source>
        <dbReference type="EMBL" id="RXE56598.1"/>
    </source>
</evidence>
<dbReference type="AlphaFoldDB" id="A0A498H374"/>